<evidence type="ECO:0000313" key="3">
    <source>
        <dbReference type="Proteomes" id="UP000014634"/>
    </source>
</evidence>
<accession>A0AA87NTJ3</accession>
<keyword evidence="1" id="KW-0812">Transmembrane</keyword>
<feature type="transmembrane region" description="Helical" evidence="1">
    <location>
        <begin position="65"/>
        <end position="85"/>
    </location>
</feature>
<name>A0AA87NTJ3_TREMD</name>
<sequence length="97" mass="11043">MKENTVMLCAIGVLLLIMLMAWIINLVRAAKNKRPLRWLGRVVYISGIMCVGLNAIRSWRLYENSIGIFIAAHAIALFSILSAFIRSERQHDEKNKS</sequence>
<dbReference type="EMBL" id="ATFE01000006">
    <property type="protein sequence ID" value="EPF29169.1"/>
    <property type="molecule type" value="Genomic_DNA"/>
</dbReference>
<organism evidence="2 3">
    <name type="scientific">Treponema medium ATCC 700293</name>
    <dbReference type="NCBI Taxonomy" id="1125700"/>
    <lineage>
        <taxon>Bacteria</taxon>
        <taxon>Pseudomonadati</taxon>
        <taxon>Spirochaetota</taxon>
        <taxon>Spirochaetia</taxon>
        <taxon>Spirochaetales</taxon>
        <taxon>Treponemataceae</taxon>
        <taxon>Treponema</taxon>
    </lineage>
</organism>
<gene>
    <name evidence="2" type="ORF">HMPREF9195_00950</name>
</gene>
<dbReference type="AlphaFoldDB" id="A0AA87NTJ3"/>
<evidence type="ECO:0000313" key="2">
    <source>
        <dbReference type="EMBL" id="EPF29169.1"/>
    </source>
</evidence>
<keyword evidence="1" id="KW-1133">Transmembrane helix</keyword>
<comment type="caution">
    <text evidence="2">The sequence shown here is derived from an EMBL/GenBank/DDBJ whole genome shotgun (WGS) entry which is preliminary data.</text>
</comment>
<proteinExistence type="predicted"/>
<evidence type="ECO:0000256" key="1">
    <source>
        <dbReference type="SAM" id="Phobius"/>
    </source>
</evidence>
<feature type="transmembrane region" description="Helical" evidence="1">
    <location>
        <begin position="38"/>
        <end position="59"/>
    </location>
</feature>
<protein>
    <submittedName>
        <fullName evidence="2">Uncharacterized protein</fullName>
    </submittedName>
</protein>
<dbReference type="Proteomes" id="UP000014634">
    <property type="component" value="Unassembled WGS sequence"/>
</dbReference>
<dbReference type="RefSeq" id="WP_016522913.1">
    <property type="nucleotide sequence ID" value="NZ_KE332517.1"/>
</dbReference>
<feature type="transmembrane region" description="Helical" evidence="1">
    <location>
        <begin position="6"/>
        <end position="26"/>
    </location>
</feature>
<reference evidence="2 3" key="1">
    <citation type="submission" date="2013-04" db="EMBL/GenBank/DDBJ databases">
        <title>The Genome Sequence of Treponema medium ATCC 700293.</title>
        <authorList>
            <consortium name="The Broad Institute Genomics Platform"/>
            <person name="Earl A."/>
            <person name="Ward D."/>
            <person name="Feldgarden M."/>
            <person name="Gevers D."/>
            <person name="Leonetti C."/>
            <person name="Blanton J.M."/>
            <person name="Dewhirst F.E."/>
            <person name="Izard J."/>
            <person name="Walker B."/>
            <person name="Young S."/>
            <person name="Zeng Q."/>
            <person name="Gargeya S."/>
            <person name="Fitzgerald M."/>
            <person name="Haas B."/>
            <person name="Abouelleil A."/>
            <person name="Allen A.W."/>
            <person name="Alvarado L."/>
            <person name="Arachchi H.M."/>
            <person name="Berlin A.M."/>
            <person name="Chapman S.B."/>
            <person name="Gainer-Dewar J."/>
            <person name="Goldberg J."/>
            <person name="Griggs A."/>
            <person name="Gujja S."/>
            <person name="Hansen M."/>
            <person name="Howarth C."/>
            <person name="Imamovic A."/>
            <person name="Ireland A."/>
            <person name="Larimer J."/>
            <person name="McCowan C."/>
            <person name="Murphy C."/>
            <person name="Pearson M."/>
            <person name="Poon T.W."/>
            <person name="Priest M."/>
            <person name="Roberts A."/>
            <person name="Saif S."/>
            <person name="Shea T."/>
            <person name="Sisk P."/>
            <person name="Sykes S."/>
            <person name="Wortman J."/>
            <person name="Nusbaum C."/>
            <person name="Birren B."/>
        </authorList>
    </citation>
    <scope>NUCLEOTIDE SEQUENCE [LARGE SCALE GENOMIC DNA]</scope>
    <source>
        <strain evidence="2 3">ATCC 700293</strain>
    </source>
</reference>
<keyword evidence="1" id="KW-0472">Membrane</keyword>